<keyword evidence="13 18" id="KW-0472">Membrane</keyword>
<keyword evidence="14" id="KW-0325">Glycoprotein</keyword>
<dbReference type="GO" id="GO:0044178">
    <property type="term" value="C:host cell Golgi membrane"/>
    <property type="evidence" value="ECO:0007669"/>
    <property type="project" value="UniProtKB-SubCell"/>
</dbReference>
<feature type="transmembrane region" description="Helical" evidence="18">
    <location>
        <begin position="1371"/>
        <end position="1400"/>
    </location>
</feature>
<dbReference type="RefSeq" id="YP_009362075.1">
    <property type="nucleotide sequence ID" value="NC_034500.1"/>
</dbReference>
<dbReference type="GO" id="GO:0019062">
    <property type="term" value="P:virion attachment to host cell"/>
    <property type="evidence" value="ECO:0007669"/>
    <property type="project" value="UniProtKB-KW"/>
</dbReference>
<evidence type="ECO:0000256" key="8">
    <source>
        <dbReference type="ARBA" id="ARBA00022804"/>
    </source>
</evidence>
<evidence type="ECO:0000256" key="7">
    <source>
        <dbReference type="ARBA" id="ARBA00022729"/>
    </source>
</evidence>
<dbReference type="GeneID" id="32708041"/>
<evidence type="ECO:0000256" key="11">
    <source>
        <dbReference type="ARBA" id="ARBA00022870"/>
    </source>
</evidence>
<keyword evidence="6 18" id="KW-0812">Transmembrane</keyword>
<keyword evidence="15" id="KW-1038">Host endoplasmic reticulum</keyword>
<evidence type="ECO:0000256" key="10">
    <source>
        <dbReference type="ARBA" id="ARBA00022844"/>
    </source>
</evidence>
<proteinExistence type="predicted"/>
<feature type="transmembrane region" description="Helical" evidence="18">
    <location>
        <begin position="365"/>
        <end position="390"/>
    </location>
</feature>
<dbReference type="InterPro" id="IPR005167">
    <property type="entry name" value="Bunya_G1"/>
</dbReference>
<dbReference type="Pfam" id="PF03563">
    <property type="entry name" value="Bunya_G2"/>
    <property type="match status" value="1"/>
</dbReference>
<feature type="transmembrane region" description="Helical" evidence="18">
    <location>
        <begin position="315"/>
        <end position="339"/>
    </location>
</feature>
<keyword evidence="5" id="KW-0945">Host-virus interaction</keyword>
<evidence type="ECO:0000313" key="22">
    <source>
        <dbReference type="Proteomes" id="UP000115125"/>
    </source>
</evidence>
<keyword evidence="22" id="KW-1185">Reference proteome</keyword>
<evidence type="ECO:0000256" key="1">
    <source>
        <dbReference type="ARBA" id="ARBA00004182"/>
    </source>
</evidence>
<evidence type="ECO:0000256" key="4">
    <source>
        <dbReference type="ARBA" id="ARBA00015294"/>
    </source>
</evidence>
<evidence type="ECO:0000256" key="17">
    <source>
        <dbReference type="ARBA" id="ARBA00031199"/>
    </source>
</evidence>
<evidence type="ECO:0000256" key="6">
    <source>
        <dbReference type="ARBA" id="ARBA00022692"/>
    </source>
</evidence>
<evidence type="ECO:0000256" key="13">
    <source>
        <dbReference type="ARBA" id="ARBA00023136"/>
    </source>
</evidence>
<evidence type="ECO:0000256" key="9">
    <source>
        <dbReference type="ARBA" id="ARBA00022812"/>
    </source>
</evidence>
<reference evidence="21 22" key="1">
    <citation type="journal article" date="2014" name="PLoS Negl. Trop. Dis.">
        <title>Molecular characterization of human pathogenic bunyaviruses of the nyando and bwamba/pongola virus groups leads to the genetic identification of mojui dos campos and kaeng khoi virus.</title>
        <authorList>
            <person name="Groseth A."/>
            <person name="Mampilli V."/>
            <person name="Weisend C."/>
            <person name="Dahlstrom E."/>
            <person name="Porcella S.F."/>
            <person name="Russell B.J."/>
            <person name="Tesh R.B."/>
            <person name="Ebihara H."/>
        </authorList>
    </citation>
    <scope>NUCLEOTIDE SEQUENCE [LARGE SCALE GENOMIC DNA]</scope>
    <source>
        <strain evidence="21">PSC-19</strain>
    </source>
</reference>
<keyword evidence="7" id="KW-0732">Signal</keyword>
<dbReference type="NCBIfam" id="TIGR04210">
    <property type="entry name" value="bunya_NSm"/>
    <property type="match status" value="1"/>
</dbReference>
<feature type="transmembrane region" description="Helical" evidence="18">
    <location>
        <begin position="210"/>
        <end position="228"/>
    </location>
</feature>
<dbReference type="Pfam" id="PF03557">
    <property type="entry name" value="Bunya_G1"/>
    <property type="match status" value="1"/>
</dbReference>
<dbReference type="GO" id="GO:0046718">
    <property type="term" value="P:symbiont entry into host cell"/>
    <property type="evidence" value="ECO:0007669"/>
    <property type="project" value="UniProtKB-KW"/>
</dbReference>
<evidence type="ECO:0000256" key="5">
    <source>
        <dbReference type="ARBA" id="ARBA00022581"/>
    </source>
</evidence>
<evidence type="ECO:0000313" key="21">
    <source>
        <dbReference type="EMBL" id="AIN37035.1"/>
    </source>
</evidence>
<dbReference type="GO" id="GO:0044167">
    <property type="term" value="C:host cell endoplasmic reticulum membrane"/>
    <property type="evidence" value="ECO:0007669"/>
    <property type="project" value="UniProtKB-SubCell"/>
</dbReference>
<dbReference type="InterPro" id="IPR026400">
    <property type="entry name" value="Bunya_nonstruc_pro_NSm"/>
</dbReference>
<feature type="domain" description="Bunyavirus glycoprotein G1" evidence="19">
    <location>
        <begin position="506"/>
        <end position="1353"/>
    </location>
</feature>
<evidence type="ECO:0000256" key="12">
    <source>
        <dbReference type="ARBA" id="ARBA00022989"/>
    </source>
</evidence>
<dbReference type="InterPro" id="IPR005168">
    <property type="entry name" value="Bunya_G2"/>
</dbReference>
<evidence type="ECO:0000256" key="14">
    <source>
        <dbReference type="ARBA" id="ARBA00023180"/>
    </source>
</evidence>
<dbReference type="GO" id="GO:0055036">
    <property type="term" value="C:virion membrane"/>
    <property type="evidence" value="ECO:0007669"/>
    <property type="project" value="UniProtKB-SubCell"/>
</dbReference>
<evidence type="ECO:0000256" key="3">
    <source>
        <dbReference type="ARBA" id="ARBA00004625"/>
    </source>
</evidence>
<organism evidence="21 22">
    <name type="scientific">Kaeng Khoi virus</name>
    <dbReference type="NCBI Taxonomy" id="307164"/>
    <lineage>
        <taxon>Viruses</taxon>
        <taxon>Riboviria</taxon>
        <taxon>Orthornavirae</taxon>
        <taxon>Negarnaviricota</taxon>
        <taxon>Polyploviricotina</taxon>
        <taxon>Bunyaviricetes</taxon>
        <taxon>Elliovirales</taxon>
        <taxon>Peribunyaviridae</taxon>
        <taxon>Orthobunyavirus</taxon>
        <taxon>Orthobunyavirus kaengkhoiense</taxon>
    </lineage>
</organism>
<comment type="subcellular location">
    <subcellularLocation>
        <location evidence="2">Host Golgi apparatus membrane</location>
        <topology evidence="2">Multi-pass membrane protein</topology>
    </subcellularLocation>
    <subcellularLocation>
        <location evidence="3">Host endoplasmic reticulum membrane</location>
    </subcellularLocation>
    <subcellularLocation>
        <location evidence="1">Virion membrane</location>
    </subcellularLocation>
</comment>
<dbReference type="EMBL" id="KJ867204">
    <property type="protein sequence ID" value="AIN37035.1"/>
    <property type="molecule type" value="Viral_cRNA"/>
</dbReference>
<dbReference type="Proteomes" id="UP000115125">
    <property type="component" value="Genome"/>
</dbReference>
<accession>A0A088MFQ0</accession>
<dbReference type="KEGG" id="vg:32708041"/>
<feature type="transmembrane region" description="Helical" evidence="18">
    <location>
        <begin position="234"/>
        <end position="251"/>
    </location>
</feature>
<feature type="transmembrane region" description="Helical" evidence="18">
    <location>
        <begin position="454"/>
        <end position="474"/>
    </location>
</feature>
<sequence>MFYLLFITIFCMLMPHDNIAVPIYSKCFDQGTEIRKYTSKHGLSEICIKDDISMIKTISKAIKNDSGVFHENIALRKMIVRDWRDCKPRRSSSGNINLVELDSELMVSIISYSCSSDCSIGLDKDKAEILLSTETLNKYEVTGTTRISGWFKTKTHIPLHSTCEHLHVTCGLKAMQFHACFKRHMSCIRYLDSALLPQFIIVSFCENIELIILLTVILITFSILSLMMKTYLCYLLLPIFIPIAYLYGFIYNRRRSKCLSCGLAYHPFTNCKTHCVCGAKFETSDRIRLHRESGLCPGYKSMRAARVLCKSKGSASLLSIILSILLLSFVTPINALSIVQQSNETIDILNQYKLYKANSENIPKILIIVCLTPIITLITNLIIIILSYIYRNTIIKRWIYQCQTCDLYHIKHPKLKDHCSCECVCGFSEDKYIYDFHKSSEGCVYKYNYKLFKFTLSLLFITVIISSLIGASVAESCTGVTDKTLNCLPAVVELECQTDIEKVIQKMITDKKIHSLESTWIKSIYKNYLDEIKNVKSIHEAYIADYAYNTLNCKYYTSLKSNSDLSQLEWRNSISHYLPKYCSTKNQDAKNFCSCLQSNWAHCDDTEASLKKVQDFYTTNMESSEDLNIYTGLLFKIFPGTVSMMFNDHIRNNKKTEVVKILEEVIKKFTTNKLLTLFLKMLKYIVNGRISNYSQLDIAKYYKVVTMAENTIVTDLILGIERNNCPVDIKFIQCKLQSGTNIIGRFILCEADSKKYIYESDGFNYFKINGKYCVNDRYCGSQFPILPNESIELVKTLKCFSTIYTENIESPYYKSTNLCRIDSYGSGKVNNAAVKLIKAKNNLIYQASKELNHAQGVDIGLFCFSKDCKLSLYPIHPLSIKDPSWDNDKSSIKEPPTINHDTFETYKKSLLEDIKNNLEIHNFKPVKNLPHVKPIYKYITIQGTETEEGVEEAYIEFEIPAIAGNSIGFKISTKDNIYLFDIIVHINRADLLANFKEIYETGPTIGINSKHDEICTGSCPVNITKNANWLTFARERTSQWGCEEFGCLAINEGCLYGSCQDIIKPEIEVYKKINLESPKIELCITASDFAECIVLETSEAVITDSFQAQLSTIQTNLMPNILALQNHKLYKGQINDLGSLDKQCGSVQKINTSLIGSGIPKFDYLCHAASRKEVIIRKCYDNHFDSCRFLEETNYIFKEQGNLMEVVDSRLKIGNIKAKFKMGDIKYKLIIENAAFEVNGECVGCINCIEGITCSLTIESENIITCPIQITNCVIHYDQIKIESGSKSYNIKLECKDVTNQLSGKICKKNINLKFSKTTGSTNIEINNSDQTAYIRETDNRCGTWLCKVYAEGFTGLFDGLFNWFTNAGKIVIIVITIIILLILIKYVILPIANIVISILKKNEYRISFRVETKII</sequence>
<evidence type="ECO:0000256" key="15">
    <source>
        <dbReference type="ARBA" id="ARBA00023184"/>
    </source>
</evidence>
<keyword evidence="12 18" id="KW-1133">Transmembrane helix</keyword>
<evidence type="ECO:0000256" key="2">
    <source>
        <dbReference type="ARBA" id="ARBA00004252"/>
    </source>
</evidence>
<evidence type="ECO:0000259" key="19">
    <source>
        <dbReference type="Pfam" id="PF03557"/>
    </source>
</evidence>
<feature type="domain" description="Bunyavirus glycoprotein G2" evidence="20">
    <location>
        <begin position="26"/>
        <end position="306"/>
    </location>
</feature>
<keyword evidence="16" id="KW-1160">Virus entry into host cell</keyword>
<keyword evidence="9" id="KW-1040">Host Golgi apparatus</keyword>
<evidence type="ECO:0000256" key="18">
    <source>
        <dbReference type="SAM" id="Phobius"/>
    </source>
</evidence>
<name>A0A088MFQ0_9VIRU</name>
<keyword evidence="8" id="KW-1161">Viral attachment to host cell</keyword>
<protein>
    <recommendedName>
        <fullName evidence="4">Envelopment polyprotein</fullName>
    </recommendedName>
    <alternativeName>
        <fullName evidence="17">M polyprotein</fullName>
    </alternativeName>
</protein>
<keyword evidence="11" id="KW-1043">Host membrane</keyword>
<evidence type="ECO:0000256" key="16">
    <source>
        <dbReference type="ARBA" id="ARBA00023296"/>
    </source>
</evidence>
<keyword evidence="10" id="KW-0946">Virion</keyword>
<dbReference type="GO" id="GO:0044003">
    <property type="term" value="P:symbiont-mediated perturbation of host process"/>
    <property type="evidence" value="ECO:0007669"/>
    <property type="project" value="InterPro"/>
</dbReference>
<evidence type="ECO:0000259" key="20">
    <source>
        <dbReference type="Pfam" id="PF03563"/>
    </source>
</evidence>